<dbReference type="Proteomes" id="UP001237642">
    <property type="component" value="Unassembled WGS sequence"/>
</dbReference>
<name>A0AAD8HGX4_9APIA</name>
<dbReference type="GO" id="GO:0005524">
    <property type="term" value="F:ATP binding"/>
    <property type="evidence" value="ECO:0007669"/>
    <property type="project" value="UniProtKB-KW"/>
</dbReference>
<keyword evidence="5" id="KW-0418">Kinase</keyword>
<accession>A0AAD8HGX4</accession>
<dbReference type="PANTHER" id="PTHR27001">
    <property type="entry name" value="OS01G0253100 PROTEIN"/>
    <property type="match status" value="1"/>
</dbReference>
<dbReference type="InterPro" id="IPR001245">
    <property type="entry name" value="Ser-Thr/Tyr_kinase_cat_dom"/>
</dbReference>
<gene>
    <name evidence="5" type="ORF">POM88_041513</name>
</gene>
<dbReference type="SUPFAM" id="SSF56112">
    <property type="entry name" value="Protein kinase-like (PK-like)"/>
    <property type="match status" value="1"/>
</dbReference>
<evidence type="ECO:0000313" key="5">
    <source>
        <dbReference type="EMBL" id="KAK1365952.1"/>
    </source>
</evidence>
<dbReference type="InterPro" id="IPR000719">
    <property type="entry name" value="Prot_kinase_dom"/>
</dbReference>
<protein>
    <submittedName>
        <fullName evidence="5">Serine/threonine-protein kinase PIX13</fullName>
    </submittedName>
</protein>
<sequence length="528" mass="60148">MSSRVQRVLVIQDASRELSVDPIRWSVHGLSLKSGDKIKFVRVVQLFRKTNNRSPLLSCGLLAVSKSRLHSSATILKRQESIDREIRKKLAEFDTSNEMKSILFLLRNKQIEIERAVEPGHSLREFTVQAANNIDATCVILDRKLRREVKYIMENLTCGIMRMRKDGGVKFIRAPKAPEPEGLHRFQASHQSTCEQQPLLHQNSICSVCSNTRRTDENAREFTLEELQCATAGFSEKNLLSNNHKLIYKGVLNDGTTIVTSSRIVETTSDMQFRNRVQLPRKARHKNVVGVLGSYSEGSKERLLVSDYVCNGSLNGHLSDRCIGLTWKRRICIALGSARGLQYLHSKSFYGSMRADNILLTHDYEPLLTNYGFTRDQYQDMDRSSETRVLKTFDYLAPEYEETVIHSSKTDVYSFGVVLLQLITGRKTLIDTNGKSLLAWARPLLREKNYSDLVDRAIGDSPDLVQLFWMVRITEKCLSTSPYRRYSIDQVVNALWQITHGYSVTDYSPPELESESESESETEATATM</sequence>
<proteinExistence type="predicted"/>
<dbReference type="Gene3D" id="1.10.510.10">
    <property type="entry name" value="Transferase(Phosphotransferase) domain 1"/>
    <property type="match status" value="1"/>
</dbReference>
<reference evidence="5" key="1">
    <citation type="submission" date="2023-02" db="EMBL/GenBank/DDBJ databases">
        <title>Genome of toxic invasive species Heracleum sosnowskyi carries increased number of genes despite the absence of recent whole-genome duplications.</title>
        <authorList>
            <person name="Schelkunov M."/>
            <person name="Shtratnikova V."/>
            <person name="Makarenko M."/>
            <person name="Klepikova A."/>
            <person name="Omelchenko D."/>
            <person name="Novikova G."/>
            <person name="Obukhova E."/>
            <person name="Bogdanov V."/>
            <person name="Penin A."/>
            <person name="Logacheva M."/>
        </authorList>
    </citation>
    <scope>NUCLEOTIDE SEQUENCE</scope>
    <source>
        <strain evidence="5">Hsosn_3</strain>
        <tissue evidence="5">Leaf</tissue>
    </source>
</reference>
<feature type="region of interest" description="Disordered" evidence="3">
    <location>
        <begin position="507"/>
        <end position="528"/>
    </location>
</feature>
<evidence type="ECO:0000259" key="4">
    <source>
        <dbReference type="PROSITE" id="PS50011"/>
    </source>
</evidence>
<dbReference type="GO" id="GO:0004672">
    <property type="term" value="F:protein kinase activity"/>
    <property type="evidence" value="ECO:0007669"/>
    <property type="project" value="InterPro"/>
</dbReference>
<evidence type="ECO:0000256" key="3">
    <source>
        <dbReference type="SAM" id="MobiDB-lite"/>
    </source>
</evidence>
<comment type="caution">
    <text evidence="5">The sequence shown here is derived from an EMBL/GenBank/DDBJ whole genome shotgun (WGS) entry which is preliminary data.</text>
</comment>
<reference evidence="5" key="2">
    <citation type="submission" date="2023-05" db="EMBL/GenBank/DDBJ databases">
        <authorList>
            <person name="Schelkunov M.I."/>
        </authorList>
    </citation>
    <scope>NUCLEOTIDE SEQUENCE</scope>
    <source>
        <strain evidence="5">Hsosn_3</strain>
        <tissue evidence="5">Leaf</tissue>
    </source>
</reference>
<dbReference type="Pfam" id="PF07714">
    <property type="entry name" value="PK_Tyr_Ser-Thr"/>
    <property type="match status" value="1"/>
</dbReference>
<dbReference type="AlphaFoldDB" id="A0AAD8HGX4"/>
<evidence type="ECO:0000313" key="6">
    <source>
        <dbReference type="Proteomes" id="UP001237642"/>
    </source>
</evidence>
<feature type="domain" description="Protein kinase" evidence="4">
    <location>
        <begin position="224"/>
        <end position="503"/>
    </location>
</feature>
<dbReference type="PROSITE" id="PS50011">
    <property type="entry name" value="PROTEIN_KINASE_DOM"/>
    <property type="match status" value="1"/>
</dbReference>
<dbReference type="PANTHER" id="PTHR27001:SF790">
    <property type="entry name" value="PROTEIN KINASE DOMAIN-CONTAINING PROTEIN"/>
    <property type="match status" value="1"/>
</dbReference>
<evidence type="ECO:0000256" key="1">
    <source>
        <dbReference type="ARBA" id="ARBA00022741"/>
    </source>
</evidence>
<dbReference type="GO" id="GO:0005886">
    <property type="term" value="C:plasma membrane"/>
    <property type="evidence" value="ECO:0007669"/>
    <property type="project" value="TreeGrafter"/>
</dbReference>
<keyword evidence="1" id="KW-0547">Nucleotide-binding</keyword>
<evidence type="ECO:0000256" key="2">
    <source>
        <dbReference type="ARBA" id="ARBA00022840"/>
    </source>
</evidence>
<keyword evidence="6" id="KW-1185">Reference proteome</keyword>
<organism evidence="5 6">
    <name type="scientific">Heracleum sosnowskyi</name>
    <dbReference type="NCBI Taxonomy" id="360622"/>
    <lineage>
        <taxon>Eukaryota</taxon>
        <taxon>Viridiplantae</taxon>
        <taxon>Streptophyta</taxon>
        <taxon>Embryophyta</taxon>
        <taxon>Tracheophyta</taxon>
        <taxon>Spermatophyta</taxon>
        <taxon>Magnoliopsida</taxon>
        <taxon>eudicotyledons</taxon>
        <taxon>Gunneridae</taxon>
        <taxon>Pentapetalae</taxon>
        <taxon>asterids</taxon>
        <taxon>campanulids</taxon>
        <taxon>Apiales</taxon>
        <taxon>Apiaceae</taxon>
        <taxon>Apioideae</taxon>
        <taxon>apioid superclade</taxon>
        <taxon>Tordylieae</taxon>
        <taxon>Tordyliinae</taxon>
        <taxon>Heracleum</taxon>
    </lineage>
</organism>
<dbReference type="Gene3D" id="3.30.200.20">
    <property type="entry name" value="Phosphorylase Kinase, domain 1"/>
    <property type="match status" value="1"/>
</dbReference>
<dbReference type="EMBL" id="JAUIZM010000009">
    <property type="protein sequence ID" value="KAK1365952.1"/>
    <property type="molecule type" value="Genomic_DNA"/>
</dbReference>
<feature type="compositionally biased region" description="Acidic residues" evidence="3">
    <location>
        <begin position="512"/>
        <end position="522"/>
    </location>
</feature>
<keyword evidence="2" id="KW-0067">ATP-binding</keyword>
<dbReference type="InterPro" id="IPR011009">
    <property type="entry name" value="Kinase-like_dom_sf"/>
</dbReference>
<keyword evidence="5" id="KW-0808">Transferase</keyword>